<protein>
    <submittedName>
        <fullName evidence="2">Uncharacterized protein</fullName>
    </submittedName>
</protein>
<dbReference type="InterPro" id="IPR015943">
    <property type="entry name" value="WD40/YVTN_repeat-like_dom_sf"/>
</dbReference>
<evidence type="ECO:0000313" key="2">
    <source>
        <dbReference type="EMBL" id="SDO61860.1"/>
    </source>
</evidence>
<dbReference type="EMBL" id="LT629710">
    <property type="protein sequence ID" value="SDO61860.1"/>
    <property type="molecule type" value="Genomic_DNA"/>
</dbReference>
<reference evidence="2 3" key="1">
    <citation type="submission" date="2016-10" db="EMBL/GenBank/DDBJ databases">
        <authorList>
            <person name="de Groot N.N."/>
        </authorList>
    </citation>
    <scope>NUCLEOTIDE SEQUENCE [LARGE SCALE GENOMIC DNA]</scope>
    <source>
        <strain evidence="3">P4-7,KCTC 19426,CECT 7604</strain>
    </source>
</reference>
<dbReference type="AlphaFoldDB" id="A0A1H0L1K6"/>
<sequence length="509" mass="53458">MRVRSALFLSAAVIAATLIPIGALASVPTPTVQAASTPATVAPVHLDAKAVAAAAAPAPTRSRTFSGGYLQGTLRTKLSAEAFSSSVVGNLTGHTDGDVDVVAAYLDGSVHIWSARTGRQEFVIQTGSAIRASPALVRLRAGGGYMLLLANDAGTVYMYGWVNHQPHLVFRKSVPRSTHRPGIFGTPTLANLDNNGKMYVVVSSFDQHLYVWDLAGNNKKGFPYFAQDTIWSSPTVTKVDGDAYPRIIFGYDCGGSGAQTCYQKWHTHGGVLTSLRHDGSTAPGWPQLIPGQVVWSTPAVASLYGGTKKQIIVGTGLFYSNAGYATYVFDSSGHRLMTVPMHGRTFSSPAIGDVMGTGSGAPQIVIGDEFGHTDIIDGKGHRLVDVCTAKLNTCVMSHSSPIIGDLYGNGHQEVVAVGGNTFSIIDHTGRITNTVQIKETALGLAASPTLVNIDGKATLFFTLMAKSAGGNQAEVVSYTFPTRAGASAWPMFKGNTQRSGASGKVVPNA</sequence>
<keyword evidence="3" id="KW-1185">Reference proteome</keyword>
<gene>
    <name evidence="2" type="ORF">SAMN04515671_1506</name>
</gene>
<proteinExistence type="predicted"/>
<evidence type="ECO:0000313" key="3">
    <source>
        <dbReference type="Proteomes" id="UP000198741"/>
    </source>
</evidence>
<dbReference type="Gene3D" id="2.130.10.10">
    <property type="entry name" value="YVTN repeat-like/Quinoprotein amine dehydrogenase"/>
    <property type="match status" value="1"/>
</dbReference>
<organism evidence="2 3">
    <name type="scientific">Nakamurella panacisegetis</name>
    <dbReference type="NCBI Taxonomy" id="1090615"/>
    <lineage>
        <taxon>Bacteria</taxon>
        <taxon>Bacillati</taxon>
        <taxon>Actinomycetota</taxon>
        <taxon>Actinomycetes</taxon>
        <taxon>Nakamurellales</taxon>
        <taxon>Nakamurellaceae</taxon>
        <taxon>Nakamurella</taxon>
    </lineage>
</organism>
<name>A0A1H0L1K6_9ACTN</name>
<evidence type="ECO:0000256" key="1">
    <source>
        <dbReference type="SAM" id="SignalP"/>
    </source>
</evidence>
<accession>A0A1H0L1K6</accession>
<keyword evidence="1" id="KW-0732">Signal</keyword>
<dbReference type="STRING" id="1090615.SAMN04515671_1506"/>
<dbReference type="Proteomes" id="UP000198741">
    <property type="component" value="Chromosome I"/>
</dbReference>
<feature type="chain" id="PRO_5038575050" evidence="1">
    <location>
        <begin position="26"/>
        <end position="509"/>
    </location>
</feature>
<dbReference type="SUPFAM" id="SSF50978">
    <property type="entry name" value="WD40 repeat-like"/>
    <property type="match status" value="1"/>
</dbReference>
<feature type="signal peptide" evidence="1">
    <location>
        <begin position="1"/>
        <end position="25"/>
    </location>
</feature>
<dbReference type="InterPro" id="IPR036322">
    <property type="entry name" value="WD40_repeat_dom_sf"/>
</dbReference>